<evidence type="ECO:0000259" key="2">
    <source>
        <dbReference type="PROSITE" id="PS50887"/>
    </source>
</evidence>
<name>A0ABT9VVU1_9BACI</name>
<feature type="domain" description="GGDEF" evidence="2">
    <location>
        <begin position="212"/>
        <end position="346"/>
    </location>
</feature>
<accession>A0ABT9VVU1</accession>
<dbReference type="CDD" id="cd01948">
    <property type="entry name" value="EAL"/>
    <property type="match status" value="1"/>
</dbReference>
<dbReference type="Pfam" id="PF00990">
    <property type="entry name" value="GGDEF"/>
    <property type="match status" value="1"/>
</dbReference>
<dbReference type="InterPro" id="IPR001633">
    <property type="entry name" value="EAL_dom"/>
</dbReference>
<dbReference type="InterPro" id="IPR052155">
    <property type="entry name" value="Biofilm_reg_signaling"/>
</dbReference>
<dbReference type="EMBL" id="JAUSTY010000003">
    <property type="protein sequence ID" value="MDQ0165113.1"/>
    <property type="molecule type" value="Genomic_DNA"/>
</dbReference>
<dbReference type="Gene3D" id="3.20.20.450">
    <property type="entry name" value="EAL domain"/>
    <property type="match status" value="1"/>
</dbReference>
<reference evidence="3 4" key="1">
    <citation type="submission" date="2023-07" db="EMBL/GenBank/DDBJ databases">
        <title>Genomic Encyclopedia of Type Strains, Phase IV (KMG-IV): sequencing the most valuable type-strain genomes for metagenomic binning, comparative biology and taxonomic classification.</title>
        <authorList>
            <person name="Goeker M."/>
        </authorList>
    </citation>
    <scope>NUCLEOTIDE SEQUENCE [LARGE SCALE GENOMIC DNA]</scope>
    <source>
        <strain evidence="3 4">DSM 12751</strain>
    </source>
</reference>
<keyword evidence="4" id="KW-1185">Reference proteome</keyword>
<dbReference type="PROSITE" id="PS50883">
    <property type="entry name" value="EAL"/>
    <property type="match status" value="1"/>
</dbReference>
<dbReference type="NCBIfam" id="TIGR00254">
    <property type="entry name" value="GGDEF"/>
    <property type="match status" value="1"/>
</dbReference>
<dbReference type="PANTHER" id="PTHR44757">
    <property type="entry name" value="DIGUANYLATE CYCLASE DGCP"/>
    <property type="match status" value="1"/>
</dbReference>
<dbReference type="RefSeq" id="WP_307391739.1">
    <property type="nucleotide sequence ID" value="NZ_BAAADK010000010.1"/>
</dbReference>
<organism evidence="3 4">
    <name type="scientific">Caldalkalibacillus horti</name>
    <dbReference type="NCBI Taxonomy" id="77523"/>
    <lineage>
        <taxon>Bacteria</taxon>
        <taxon>Bacillati</taxon>
        <taxon>Bacillota</taxon>
        <taxon>Bacilli</taxon>
        <taxon>Bacillales</taxon>
        <taxon>Bacillaceae</taxon>
        <taxon>Caldalkalibacillus</taxon>
    </lineage>
</organism>
<feature type="domain" description="EAL" evidence="1">
    <location>
        <begin position="355"/>
        <end position="609"/>
    </location>
</feature>
<evidence type="ECO:0000313" key="3">
    <source>
        <dbReference type="EMBL" id="MDQ0165113.1"/>
    </source>
</evidence>
<dbReference type="InterPro" id="IPR035919">
    <property type="entry name" value="EAL_sf"/>
</dbReference>
<evidence type="ECO:0000259" key="1">
    <source>
        <dbReference type="PROSITE" id="PS50883"/>
    </source>
</evidence>
<dbReference type="Proteomes" id="UP001235840">
    <property type="component" value="Unassembled WGS sequence"/>
</dbReference>
<dbReference type="Pfam" id="PF00563">
    <property type="entry name" value="EAL"/>
    <property type="match status" value="1"/>
</dbReference>
<dbReference type="SMART" id="SM00052">
    <property type="entry name" value="EAL"/>
    <property type="match status" value="1"/>
</dbReference>
<dbReference type="PANTHER" id="PTHR44757:SF2">
    <property type="entry name" value="BIOFILM ARCHITECTURE MAINTENANCE PROTEIN MBAA"/>
    <property type="match status" value="1"/>
</dbReference>
<dbReference type="SUPFAM" id="SSF141868">
    <property type="entry name" value="EAL domain-like"/>
    <property type="match status" value="1"/>
</dbReference>
<dbReference type="InterPro" id="IPR029787">
    <property type="entry name" value="Nucleotide_cyclase"/>
</dbReference>
<gene>
    <name evidence="3" type="ORF">J2S11_001013</name>
</gene>
<dbReference type="SMART" id="SM00267">
    <property type="entry name" value="GGDEF"/>
    <property type="match status" value="1"/>
</dbReference>
<dbReference type="InterPro" id="IPR000160">
    <property type="entry name" value="GGDEF_dom"/>
</dbReference>
<dbReference type="Gene3D" id="3.30.70.270">
    <property type="match status" value="1"/>
</dbReference>
<proteinExistence type="predicted"/>
<dbReference type="SUPFAM" id="SSF55781">
    <property type="entry name" value="GAF domain-like"/>
    <property type="match status" value="1"/>
</dbReference>
<dbReference type="SUPFAM" id="SSF55073">
    <property type="entry name" value="Nucleotide cyclase"/>
    <property type="match status" value="1"/>
</dbReference>
<dbReference type="InterPro" id="IPR043128">
    <property type="entry name" value="Rev_trsase/Diguanyl_cyclase"/>
</dbReference>
<evidence type="ECO:0000313" key="4">
    <source>
        <dbReference type="Proteomes" id="UP001235840"/>
    </source>
</evidence>
<protein>
    <submittedName>
        <fullName evidence="3">Diguanylate cyclase (GGDEF)-like protein</fullName>
    </submittedName>
</protein>
<dbReference type="CDD" id="cd01949">
    <property type="entry name" value="GGDEF"/>
    <property type="match status" value="1"/>
</dbReference>
<sequence length="612" mass="70427">MKDDDDLQDASQLNYLEQVIDHIQESTSLYNGKEFFTQLTHSLSRLLRIDYVMIGEYFASYREQNHIQSIAVSYKGSETTPLIYPLLGSAFEQLENGDICCFSQGAHRLFPRDKIIKKHNIEACAGITLTDSKGDKIGMFIMLHRKPFEVAFELKHIMKLFSFRISFELERMKYDKKVEALAYLDELTGLPNRNRFIEYIEQGMALSEQHNSKLAVLNIDLDRFKKVNETEGYETADLLLQMVAERLKEAKLTLPYMLSRIGGNKFSVLLPQYEKAYQVNQMAEELLLLFDQPFMIQNNEHYLTASVGISLFPNDGTRPRQLILHADQAINQARKHVGNTYEFYTPQRDVQFVKEAHLEKKLYKALERNELSLHFQPQVDAEHQALIGWEVLLRWENKEEGPVSPATFIPIIEEAGLIIPIGYWIIEQACLKIKEWESLYPEHVCVMINLSAYQLVHYNFAQRVHKIMSKTGVRPEQLGFEITENMSLHGIDSALSVLRELKALGLKLALDDFGTGFSTFSYLKHFPIDVVKIDRAFVKDINTDQHSLAICRSIIDVCHSLNFKVLAEGVELQEQSNLLKELGCDAFQGYFYSPPMPSSKVQTYVEEYNGSQ</sequence>
<comment type="caution">
    <text evidence="3">The sequence shown here is derived from an EMBL/GenBank/DDBJ whole genome shotgun (WGS) entry which is preliminary data.</text>
</comment>
<dbReference type="PROSITE" id="PS50887">
    <property type="entry name" value="GGDEF"/>
    <property type="match status" value="1"/>
</dbReference>